<dbReference type="InterPro" id="IPR016187">
    <property type="entry name" value="CTDL_fold"/>
</dbReference>
<name>A0A914DTD7_9BILA</name>
<dbReference type="Proteomes" id="UP000887540">
    <property type="component" value="Unplaced"/>
</dbReference>
<organism evidence="2 3">
    <name type="scientific">Acrobeloides nanus</name>
    <dbReference type="NCBI Taxonomy" id="290746"/>
    <lineage>
        <taxon>Eukaryota</taxon>
        <taxon>Metazoa</taxon>
        <taxon>Ecdysozoa</taxon>
        <taxon>Nematoda</taxon>
        <taxon>Chromadorea</taxon>
        <taxon>Rhabditida</taxon>
        <taxon>Tylenchina</taxon>
        <taxon>Cephalobomorpha</taxon>
        <taxon>Cephaloboidea</taxon>
        <taxon>Cephalobidae</taxon>
        <taxon>Acrobeloides</taxon>
    </lineage>
</organism>
<dbReference type="AlphaFoldDB" id="A0A914DTD7"/>
<dbReference type="PROSITE" id="PS50041">
    <property type="entry name" value="C_TYPE_LECTIN_2"/>
    <property type="match status" value="1"/>
</dbReference>
<dbReference type="WBParaSite" id="ACRNAN_scaffold4014.g28093.t1">
    <property type="protein sequence ID" value="ACRNAN_scaffold4014.g28093.t1"/>
    <property type="gene ID" value="ACRNAN_scaffold4014.g28093"/>
</dbReference>
<accession>A0A914DTD7</accession>
<sequence>MLPIHDPSGNGNYVWADGSNPNYTSWANPPPKGSCAFTFVQGQNVWIPSACEVDGVPINIICQYTPN</sequence>
<proteinExistence type="predicted"/>
<evidence type="ECO:0000313" key="2">
    <source>
        <dbReference type="Proteomes" id="UP000887540"/>
    </source>
</evidence>
<dbReference type="Gene3D" id="3.10.100.10">
    <property type="entry name" value="Mannose-Binding Protein A, subunit A"/>
    <property type="match status" value="1"/>
</dbReference>
<reference evidence="3" key="1">
    <citation type="submission" date="2022-11" db="UniProtKB">
        <authorList>
            <consortium name="WormBaseParasite"/>
        </authorList>
    </citation>
    <scope>IDENTIFICATION</scope>
</reference>
<feature type="domain" description="C-type lectin" evidence="1">
    <location>
        <begin position="1"/>
        <end position="52"/>
    </location>
</feature>
<keyword evidence="2" id="KW-1185">Reference proteome</keyword>
<dbReference type="InterPro" id="IPR001304">
    <property type="entry name" value="C-type_lectin-like"/>
</dbReference>
<evidence type="ECO:0000259" key="1">
    <source>
        <dbReference type="PROSITE" id="PS50041"/>
    </source>
</evidence>
<evidence type="ECO:0000313" key="3">
    <source>
        <dbReference type="WBParaSite" id="ACRNAN_scaffold4014.g28093.t1"/>
    </source>
</evidence>
<dbReference type="InterPro" id="IPR016186">
    <property type="entry name" value="C-type_lectin-like/link_sf"/>
</dbReference>
<protein>
    <submittedName>
        <fullName evidence="3">C-type lectin domain-containing protein</fullName>
    </submittedName>
</protein>
<dbReference type="SUPFAM" id="SSF56436">
    <property type="entry name" value="C-type lectin-like"/>
    <property type="match status" value="1"/>
</dbReference>